<dbReference type="PANTHER" id="PTHR11537:SF254">
    <property type="entry name" value="POTASSIUM VOLTAGE-GATED CHANNEL PROTEIN SHAB"/>
    <property type="match status" value="1"/>
</dbReference>
<dbReference type="InterPro" id="IPR027359">
    <property type="entry name" value="Volt_channel_dom_sf"/>
</dbReference>
<feature type="transmembrane region" description="Helical" evidence="12">
    <location>
        <begin position="222"/>
        <end position="246"/>
    </location>
</feature>
<dbReference type="GO" id="GO:0005267">
    <property type="term" value="F:potassium channel activity"/>
    <property type="evidence" value="ECO:0007669"/>
    <property type="project" value="UniProtKB-KW"/>
</dbReference>
<dbReference type="Pfam" id="PF00520">
    <property type="entry name" value="Ion_trans"/>
    <property type="match status" value="1"/>
</dbReference>
<dbReference type="SUPFAM" id="SSF81324">
    <property type="entry name" value="Voltage-gated potassium channels"/>
    <property type="match status" value="1"/>
</dbReference>
<keyword evidence="8 12" id="KW-1133">Transmembrane helix</keyword>
<evidence type="ECO:0000256" key="8">
    <source>
        <dbReference type="ARBA" id="ARBA00022989"/>
    </source>
</evidence>
<reference evidence="14 15" key="1">
    <citation type="journal article" date="2019" name="Int. J. Syst. Evol. Microbiol.">
        <title>The Global Catalogue of Microorganisms (GCM) 10K type strain sequencing project: providing services to taxonomists for standard genome sequencing and annotation.</title>
        <authorList>
            <consortium name="The Broad Institute Genomics Platform"/>
            <consortium name="The Broad Institute Genome Sequencing Center for Infectious Disease"/>
            <person name="Wu L."/>
            <person name="Ma J."/>
        </authorList>
    </citation>
    <scope>NUCLEOTIDE SEQUENCE [LARGE SCALE GENOMIC DNA]</scope>
    <source>
        <strain evidence="14 15">CGMCC 1.15824</strain>
    </source>
</reference>
<gene>
    <name evidence="14" type="ORF">ACFPFO_22145</name>
</gene>
<evidence type="ECO:0000256" key="12">
    <source>
        <dbReference type="SAM" id="Phobius"/>
    </source>
</evidence>
<keyword evidence="2" id="KW-0813">Transport</keyword>
<dbReference type="Gene3D" id="1.10.287.70">
    <property type="match status" value="1"/>
</dbReference>
<proteinExistence type="predicted"/>
<dbReference type="InterPro" id="IPR028325">
    <property type="entry name" value="VG_K_chnl"/>
</dbReference>
<comment type="caution">
    <text evidence="14">The sequence shown here is derived from an EMBL/GenBank/DDBJ whole genome shotgun (WGS) entry which is preliminary data.</text>
</comment>
<keyword evidence="7" id="KW-0630">Potassium</keyword>
<dbReference type="GO" id="GO:0034702">
    <property type="term" value="C:monoatomic ion channel complex"/>
    <property type="evidence" value="ECO:0007669"/>
    <property type="project" value="UniProtKB-KW"/>
</dbReference>
<keyword evidence="4 12" id="KW-0812">Transmembrane</keyword>
<evidence type="ECO:0000256" key="6">
    <source>
        <dbReference type="ARBA" id="ARBA00022882"/>
    </source>
</evidence>
<name>A0ABD5QKV1_9EURY</name>
<sequence>MTSRRTKRRVHVLLTVGKGGRLARAIDWLIVGLIVLNVVAVVLATVDSVFERYRSVFYAFEIVSIGVFTLEYGLRIWSATAVPEYSSPITGRLRFGTRPHLLIDLFAIVPFYVGTVVFAFDLRVLRALRLFRFLRLLKLVRYSEAMQRFGRVAHRKRDDLLLAITGSSVLLVVASSLMYFVERDAQPETFSSIPATLWWGVVTLTTVAYGNTYPVTPAGKVLGGLVAVLGVGLFALPASILASGFIEDDADPRRCPHCGESLGTDLPGHER</sequence>
<keyword evidence="15" id="KW-1185">Reference proteome</keyword>
<feature type="transmembrane region" description="Helical" evidence="12">
    <location>
        <begin position="160"/>
        <end position="181"/>
    </location>
</feature>
<keyword evidence="3" id="KW-0633">Potassium transport</keyword>
<evidence type="ECO:0000256" key="3">
    <source>
        <dbReference type="ARBA" id="ARBA00022538"/>
    </source>
</evidence>
<protein>
    <submittedName>
        <fullName evidence="14">Potassium channel family protein</fullName>
    </submittedName>
</protein>
<feature type="transmembrane region" description="Helical" evidence="12">
    <location>
        <begin position="28"/>
        <end position="50"/>
    </location>
</feature>
<evidence type="ECO:0000256" key="2">
    <source>
        <dbReference type="ARBA" id="ARBA00022448"/>
    </source>
</evidence>
<evidence type="ECO:0000259" key="13">
    <source>
        <dbReference type="Pfam" id="PF00520"/>
    </source>
</evidence>
<keyword evidence="5" id="KW-0631">Potassium channel</keyword>
<evidence type="ECO:0000256" key="4">
    <source>
        <dbReference type="ARBA" id="ARBA00022692"/>
    </source>
</evidence>
<feature type="domain" description="Ion transport" evidence="13">
    <location>
        <begin position="24"/>
        <end position="245"/>
    </location>
</feature>
<keyword evidence="9" id="KW-0406">Ion transport</keyword>
<evidence type="ECO:0000256" key="11">
    <source>
        <dbReference type="ARBA" id="ARBA00023303"/>
    </source>
</evidence>
<evidence type="ECO:0000256" key="1">
    <source>
        <dbReference type="ARBA" id="ARBA00004141"/>
    </source>
</evidence>
<dbReference type="Proteomes" id="UP001595925">
    <property type="component" value="Unassembled WGS sequence"/>
</dbReference>
<evidence type="ECO:0000256" key="10">
    <source>
        <dbReference type="ARBA" id="ARBA00023136"/>
    </source>
</evidence>
<evidence type="ECO:0000256" key="5">
    <source>
        <dbReference type="ARBA" id="ARBA00022826"/>
    </source>
</evidence>
<dbReference type="RefSeq" id="WP_198667836.1">
    <property type="nucleotide sequence ID" value="NZ_JAIVEF010000009.1"/>
</dbReference>
<dbReference type="AlphaFoldDB" id="A0ABD5QKV1"/>
<keyword evidence="10 12" id="KW-0472">Membrane</keyword>
<evidence type="ECO:0000313" key="15">
    <source>
        <dbReference type="Proteomes" id="UP001595925"/>
    </source>
</evidence>
<feature type="transmembrane region" description="Helical" evidence="12">
    <location>
        <begin position="101"/>
        <end position="120"/>
    </location>
</feature>
<dbReference type="PRINTS" id="PR00169">
    <property type="entry name" value="KCHANNEL"/>
</dbReference>
<keyword evidence="11 14" id="KW-0407">Ion channel</keyword>
<evidence type="ECO:0000256" key="7">
    <source>
        <dbReference type="ARBA" id="ARBA00022958"/>
    </source>
</evidence>
<dbReference type="Gene3D" id="1.20.120.350">
    <property type="entry name" value="Voltage-gated potassium channels. Chain C"/>
    <property type="match status" value="1"/>
</dbReference>
<accession>A0ABD5QKV1</accession>
<feature type="transmembrane region" description="Helical" evidence="12">
    <location>
        <begin position="193"/>
        <end position="210"/>
    </location>
</feature>
<comment type="subcellular location">
    <subcellularLocation>
        <location evidence="1">Membrane</location>
        <topology evidence="1">Multi-pass membrane protein</topology>
    </subcellularLocation>
</comment>
<organism evidence="14 15">
    <name type="scientific">Saliphagus infecundisoli</name>
    <dbReference type="NCBI Taxonomy" id="1849069"/>
    <lineage>
        <taxon>Archaea</taxon>
        <taxon>Methanobacteriati</taxon>
        <taxon>Methanobacteriota</taxon>
        <taxon>Stenosarchaea group</taxon>
        <taxon>Halobacteria</taxon>
        <taxon>Halobacteriales</taxon>
        <taxon>Natrialbaceae</taxon>
        <taxon>Saliphagus</taxon>
    </lineage>
</organism>
<keyword evidence="6" id="KW-0851">Voltage-gated channel</keyword>
<evidence type="ECO:0000313" key="14">
    <source>
        <dbReference type="EMBL" id="MFC4990402.1"/>
    </source>
</evidence>
<dbReference type="PANTHER" id="PTHR11537">
    <property type="entry name" value="VOLTAGE-GATED POTASSIUM CHANNEL"/>
    <property type="match status" value="1"/>
</dbReference>
<evidence type="ECO:0000256" key="9">
    <source>
        <dbReference type="ARBA" id="ARBA00023065"/>
    </source>
</evidence>
<dbReference type="EMBL" id="JBHSJG010000072">
    <property type="protein sequence ID" value="MFC4990402.1"/>
    <property type="molecule type" value="Genomic_DNA"/>
</dbReference>
<dbReference type="InterPro" id="IPR005821">
    <property type="entry name" value="Ion_trans_dom"/>
</dbReference>